<keyword evidence="4 6" id="KW-0067">ATP-binding</keyword>
<accession>A0A4R3YJA4</accession>
<sequence>MELTLEHVSKKYKENDVVKDVNVSLKPGVHALLGANGSGKTTLMRLICGLLKGEGSIHFDDIDASLEYENFASHIGYMPQNFGYYPHYTLKEFLDYMAIVKNLNKDYSEKRILSLVKELGLENQLNKKMKTLSGGMLRRVGIIQALLSEPEILILDEPTAGLDPKERIVFRNLIASLSQSTIILLSTHIVSDIESIADDILIMKEGEIIMHGIYEDLIKVIKGKVWEVLVPKQDASSLMKRYRVVKNHNQNNGVYMRIVSDLKPHDEAIAVIPDLDDLYLYYFVEEVAYD</sequence>
<dbReference type="EMBL" id="SMCQ01000027">
    <property type="protein sequence ID" value="TCV92290.1"/>
    <property type="molecule type" value="Genomic_DNA"/>
</dbReference>
<dbReference type="PANTHER" id="PTHR43335">
    <property type="entry name" value="ABC TRANSPORTER, ATP-BINDING PROTEIN"/>
    <property type="match status" value="1"/>
</dbReference>
<reference evidence="6 7" key="1">
    <citation type="submission" date="2019-03" db="EMBL/GenBank/DDBJ databases">
        <title>Genomic Encyclopedia of Type Strains, Phase IV (KMG-IV): sequencing the most valuable type-strain genomes for metagenomic binning, comparative biology and taxonomic classification.</title>
        <authorList>
            <person name="Goeker M."/>
        </authorList>
    </citation>
    <scope>NUCLEOTIDE SEQUENCE [LARGE SCALE GENOMIC DNA]</scope>
    <source>
        <strain evidence="6 7">DSM 29487</strain>
    </source>
</reference>
<dbReference type="GO" id="GO:0016887">
    <property type="term" value="F:ATP hydrolysis activity"/>
    <property type="evidence" value="ECO:0007669"/>
    <property type="project" value="InterPro"/>
</dbReference>
<dbReference type="SUPFAM" id="SSF52540">
    <property type="entry name" value="P-loop containing nucleoside triphosphate hydrolases"/>
    <property type="match status" value="1"/>
</dbReference>
<dbReference type="PANTHER" id="PTHR43335:SF2">
    <property type="entry name" value="ABC TRANSPORTER, ATP-BINDING PROTEIN"/>
    <property type="match status" value="1"/>
</dbReference>
<evidence type="ECO:0000256" key="4">
    <source>
        <dbReference type="ARBA" id="ARBA00022840"/>
    </source>
</evidence>
<evidence type="ECO:0000256" key="1">
    <source>
        <dbReference type="ARBA" id="ARBA00005417"/>
    </source>
</evidence>
<evidence type="ECO:0000256" key="2">
    <source>
        <dbReference type="ARBA" id="ARBA00022448"/>
    </source>
</evidence>
<dbReference type="GO" id="GO:0005524">
    <property type="term" value="F:ATP binding"/>
    <property type="evidence" value="ECO:0007669"/>
    <property type="project" value="UniProtKB-KW"/>
</dbReference>
<keyword evidence="3" id="KW-0547">Nucleotide-binding</keyword>
<comment type="similarity">
    <text evidence="1">Belongs to the ABC transporter superfamily.</text>
</comment>
<gene>
    <name evidence="6" type="ORF">EDD60_12735</name>
</gene>
<dbReference type="InterPro" id="IPR003593">
    <property type="entry name" value="AAA+_ATPase"/>
</dbReference>
<organism evidence="6 7">
    <name type="scientific">Longibaculum muris</name>
    <dbReference type="NCBI Taxonomy" id="1796628"/>
    <lineage>
        <taxon>Bacteria</taxon>
        <taxon>Bacillati</taxon>
        <taxon>Bacillota</taxon>
        <taxon>Erysipelotrichia</taxon>
        <taxon>Erysipelotrichales</taxon>
        <taxon>Coprobacillaceae</taxon>
        <taxon>Longibaculum</taxon>
    </lineage>
</organism>
<proteinExistence type="inferred from homology"/>
<evidence type="ECO:0000256" key="3">
    <source>
        <dbReference type="ARBA" id="ARBA00022741"/>
    </source>
</evidence>
<dbReference type="InterPro" id="IPR027417">
    <property type="entry name" value="P-loop_NTPase"/>
</dbReference>
<protein>
    <submittedName>
        <fullName evidence="6">ABC-2 type transport system ATP-binding protein</fullName>
    </submittedName>
</protein>
<dbReference type="InterPro" id="IPR003439">
    <property type="entry name" value="ABC_transporter-like_ATP-bd"/>
</dbReference>
<dbReference type="InterPro" id="IPR017871">
    <property type="entry name" value="ABC_transporter-like_CS"/>
</dbReference>
<dbReference type="SMART" id="SM00382">
    <property type="entry name" value="AAA"/>
    <property type="match status" value="1"/>
</dbReference>
<evidence type="ECO:0000313" key="6">
    <source>
        <dbReference type="EMBL" id="TCV92290.1"/>
    </source>
</evidence>
<dbReference type="Pfam" id="PF00005">
    <property type="entry name" value="ABC_tran"/>
    <property type="match status" value="1"/>
</dbReference>
<dbReference type="RefSeq" id="WP_066450078.1">
    <property type="nucleotide sequence ID" value="NZ_JANKBF010000005.1"/>
</dbReference>
<dbReference type="Proteomes" id="UP000295515">
    <property type="component" value="Unassembled WGS sequence"/>
</dbReference>
<keyword evidence="7" id="KW-1185">Reference proteome</keyword>
<keyword evidence="2" id="KW-0813">Transport</keyword>
<comment type="caution">
    <text evidence="6">The sequence shown here is derived from an EMBL/GenBank/DDBJ whole genome shotgun (WGS) entry which is preliminary data.</text>
</comment>
<dbReference type="AlphaFoldDB" id="A0A4R3YJA4"/>
<evidence type="ECO:0000313" key="7">
    <source>
        <dbReference type="Proteomes" id="UP000295515"/>
    </source>
</evidence>
<feature type="domain" description="ABC transporter" evidence="5">
    <location>
        <begin position="3"/>
        <end position="230"/>
    </location>
</feature>
<dbReference type="Gene3D" id="3.40.50.300">
    <property type="entry name" value="P-loop containing nucleotide triphosphate hydrolases"/>
    <property type="match status" value="1"/>
</dbReference>
<dbReference type="GeneID" id="98916536"/>
<dbReference type="PROSITE" id="PS00211">
    <property type="entry name" value="ABC_TRANSPORTER_1"/>
    <property type="match status" value="1"/>
</dbReference>
<evidence type="ECO:0000259" key="5">
    <source>
        <dbReference type="PROSITE" id="PS50893"/>
    </source>
</evidence>
<dbReference type="PROSITE" id="PS50893">
    <property type="entry name" value="ABC_TRANSPORTER_2"/>
    <property type="match status" value="1"/>
</dbReference>
<name>A0A4R3YJA4_9FIRM</name>